<name>A0A0C5VSY8_9GAMM</name>
<dbReference type="HOGENOM" id="CLU_3344216_0_0_6"/>
<evidence type="ECO:0000313" key="1">
    <source>
        <dbReference type="EMBL" id="AJQ93439.1"/>
    </source>
</evidence>
<sequence>MAEPDPAFQSGLKNIFEVKKSKGKGTTDIILYRLKKR</sequence>
<gene>
    <name evidence="1" type="ORF">YC6258_01391</name>
</gene>
<dbReference type="EMBL" id="CP007142">
    <property type="protein sequence ID" value="AJQ93439.1"/>
    <property type="molecule type" value="Genomic_DNA"/>
</dbReference>
<dbReference type="Proteomes" id="UP000032266">
    <property type="component" value="Chromosome"/>
</dbReference>
<reference evidence="1 2" key="1">
    <citation type="submission" date="2014-01" db="EMBL/GenBank/DDBJ databases">
        <title>Full genme sequencing of cellulolytic bacterium Gynuella sunshinyii YC6258T gen. nov., sp. nov.</title>
        <authorList>
            <person name="Khan H."/>
            <person name="Chung E.J."/>
            <person name="Chung Y.R."/>
        </authorList>
    </citation>
    <scope>NUCLEOTIDE SEQUENCE [LARGE SCALE GENOMIC DNA]</scope>
    <source>
        <strain evidence="1 2">YC6258</strain>
    </source>
</reference>
<protein>
    <submittedName>
        <fullName evidence="1">Uncharacterized protein</fullName>
    </submittedName>
</protein>
<dbReference type="AlphaFoldDB" id="A0A0C5VSY8"/>
<accession>A0A0C5VSY8</accession>
<evidence type="ECO:0000313" key="2">
    <source>
        <dbReference type="Proteomes" id="UP000032266"/>
    </source>
</evidence>
<proteinExistence type="predicted"/>
<organism evidence="1 2">
    <name type="scientific">Gynuella sunshinyii YC6258</name>
    <dbReference type="NCBI Taxonomy" id="1445510"/>
    <lineage>
        <taxon>Bacteria</taxon>
        <taxon>Pseudomonadati</taxon>
        <taxon>Pseudomonadota</taxon>
        <taxon>Gammaproteobacteria</taxon>
        <taxon>Oceanospirillales</taxon>
        <taxon>Saccharospirillaceae</taxon>
        <taxon>Gynuella</taxon>
    </lineage>
</organism>
<dbReference type="KEGG" id="gsn:YC6258_01391"/>
<keyword evidence="2" id="KW-1185">Reference proteome</keyword>